<reference evidence="1 2" key="3">
    <citation type="journal article" date="2010" name="BMC Genomics">
        <title>Transcriptome sequencing and comparative analysis of cucumber flowers with different sex types.</title>
        <authorList>
            <person name="Guo S."/>
            <person name="Zheng Y."/>
            <person name="Joung J.G."/>
            <person name="Liu S."/>
            <person name="Zhang Z."/>
            <person name="Crasta O.R."/>
            <person name="Sobral B.W."/>
            <person name="Xu Y."/>
            <person name="Huang S."/>
            <person name="Fei Z."/>
        </authorList>
    </citation>
    <scope>NUCLEOTIDE SEQUENCE [LARGE SCALE GENOMIC DNA]</scope>
    <source>
        <strain evidence="2">cv. 9930</strain>
    </source>
</reference>
<evidence type="ECO:0000313" key="1">
    <source>
        <dbReference type="EMBL" id="KGN47755.1"/>
    </source>
</evidence>
<name>A0A0A0KDG4_CUCSA</name>
<evidence type="ECO:0000313" key="2">
    <source>
        <dbReference type="Proteomes" id="UP000029981"/>
    </source>
</evidence>
<accession>A0A0A0KDG4</accession>
<reference evidence="1 2" key="1">
    <citation type="journal article" date="2009" name="Nat. Genet.">
        <title>The genome of the cucumber, Cucumis sativus L.</title>
        <authorList>
            <person name="Huang S."/>
            <person name="Li R."/>
            <person name="Zhang Z."/>
            <person name="Li L."/>
            <person name="Gu X."/>
            <person name="Fan W."/>
            <person name="Lucas W.J."/>
            <person name="Wang X."/>
            <person name="Xie B."/>
            <person name="Ni P."/>
            <person name="Ren Y."/>
            <person name="Zhu H."/>
            <person name="Li J."/>
            <person name="Lin K."/>
            <person name="Jin W."/>
            <person name="Fei Z."/>
            <person name="Li G."/>
            <person name="Staub J."/>
            <person name="Kilian A."/>
            <person name="van der Vossen E.A."/>
            <person name="Wu Y."/>
            <person name="Guo J."/>
            <person name="He J."/>
            <person name="Jia Z."/>
            <person name="Ren Y."/>
            <person name="Tian G."/>
            <person name="Lu Y."/>
            <person name="Ruan J."/>
            <person name="Qian W."/>
            <person name="Wang M."/>
            <person name="Huang Q."/>
            <person name="Li B."/>
            <person name="Xuan Z."/>
            <person name="Cao J."/>
            <person name="Asan"/>
            <person name="Wu Z."/>
            <person name="Zhang J."/>
            <person name="Cai Q."/>
            <person name="Bai Y."/>
            <person name="Zhao B."/>
            <person name="Han Y."/>
            <person name="Li Y."/>
            <person name="Li X."/>
            <person name="Wang S."/>
            <person name="Shi Q."/>
            <person name="Liu S."/>
            <person name="Cho W.K."/>
            <person name="Kim J.Y."/>
            <person name="Xu Y."/>
            <person name="Heller-Uszynska K."/>
            <person name="Miao H."/>
            <person name="Cheng Z."/>
            <person name="Zhang S."/>
            <person name="Wu J."/>
            <person name="Yang Y."/>
            <person name="Kang H."/>
            <person name="Li M."/>
            <person name="Liang H."/>
            <person name="Ren X."/>
            <person name="Shi Z."/>
            <person name="Wen M."/>
            <person name="Jian M."/>
            <person name="Yang H."/>
            <person name="Zhang G."/>
            <person name="Yang Z."/>
            <person name="Chen R."/>
            <person name="Liu S."/>
            <person name="Li J."/>
            <person name="Ma L."/>
            <person name="Liu H."/>
            <person name="Zhou Y."/>
            <person name="Zhao J."/>
            <person name="Fang X."/>
            <person name="Li G."/>
            <person name="Fang L."/>
            <person name="Li Y."/>
            <person name="Liu D."/>
            <person name="Zheng H."/>
            <person name="Zhang Y."/>
            <person name="Qin N."/>
            <person name="Li Z."/>
            <person name="Yang G."/>
            <person name="Yang S."/>
            <person name="Bolund L."/>
            <person name="Kristiansen K."/>
            <person name="Zheng H."/>
            <person name="Li S."/>
            <person name="Zhang X."/>
            <person name="Yang H."/>
            <person name="Wang J."/>
            <person name="Sun R."/>
            <person name="Zhang B."/>
            <person name="Jiang S."/>
            <person name="Wang J."/>
            <person name="Du Y."/>
            <person name="Li S."/>
        </authorList>
    </citation>
    <scope>NUCLEOTIDE SEQUENCE [LARGE SCALE GENOMIC DNA]</scope>
    <source>
        <strain evidence="2">cv. 9930</strain>
    </source>
</reference>
<dbReference type="GO" id="GO:0008081">
    <property type="term" value="F:phosphoric diester hydrolase activity"/>
    <property type="evidence" value="ECO:0000318"/>
    <property type="project" value="GO_Central"/>
</dbReference>
<reference evidence="1 2" key="4">
    <citation type="journal article" date="2011" name="BMC Genomics">
        <title>RNA-Seq improves annotation of protein-coding genes in the cucumber genome.</title>
        <authorList>
            <person name="Li Z."/>
            <person name="Zhang Z."/>
            <person name="Yan P."/>
            <person name="Huang S."/>
            <person name="Fei Z."/>
            <person name="Lin K."/>
        </authorList>
    </citation>
    <scope>NUCLEOTIDE SEQUENCE [LARGE SCALE GENOMIC DNA]</scope>
    <source>
        <strain evidence="2">cv. 9930</strain>
    </source>
</reference>
<gene>
    <name evidence="1" type="ORF">Csa_6G400290</name>
</gene>
<dbReference type="OMA" id="MIACDID"/>
<proteinExistence type="predicted"/>
<dbReference type="InterPro" id="IPR036691">
    <property type="entry name" value="Endo/exonu/phosph_ase_sf"/>
</dbReference>
<dbReference type="Gene3D" id="3.60.10.10">
    <property type="entry name" value="Endonuclease/exonuclease/phosphatase"/>
    <property type="match status" value="1"/>
</dbReference>
<dbReference type="EMBL" id="CM002927">
    <property type="protein sequence ID" value="KGN47755.1"/>
    <property type="molecule type" value="Genomic_DNA"/>
</dbReference>
<dbReference type="GO" id="GO:0008311">
    <property type="term" value="F:double-stranded DNA 3'-5' DNA exonuclease activity"/>
    <property type="evidence" value="ECO:0000318"/>
    <property type="project" value="GO_Central"/>
</dbReference>
<keyword evidence="2" id="KW-1185">Reference proteome</keyword>
<dbReference type="Proteomes" id="UP000029981">
    <property type="component" value="Chromosome 6"/>
</dbReference>
<organism evidence="1 2">
    <name type="scientific">Cucumis sativus</name>
    <name type="common">Cucumber</name>
    <dbReference type="NCBI Taxonomy" id="3659"/>
    <lineage>
        <taxon>Eukaryota</taxon>
        <taxon>Viridiplantae</taxon>
        <taxon>Streptophyta</taxon>
        <taxon>Embryophyta</taxon>
        <taxon>Tracheophyta</taxon>
        <taxon>Spermatophyta</taxon>
        <taxon>Magnoliopsida</taxon>
        <taxon>eudicotyledons</taxon>
        <taxon>Gunneridae</taxon>
        <taxon>Pentapetalae</taxon>
        <taxon>rosids</taxon>
        <taxon>fabids</taxon>
        <taxon>Cucurbitales</taxon>
        <taxon>Cucurbitaceae</taxon>
        <taxon>Benincaseae</taxon>
        <taxon>Cucumis</taxon>
    </lineage>
</organism>
<dbReference type="GO" id="GO:0006284">
    <property type="term" value="P:base-excision repair"/>
    <property type="evidence" value="ECO:0000318"/>
    <property type="project" value="GO_Central"/>
</dbReference>
<sequence>MKIISWNGHGLNSCKKRALVKGLLQQQNPSIVLLRETKLDDTDSHIIKYIWSYPFIDWTTLDVIDTLGGLLIIWRSPDFTLLEELDDLVGLGGDSWINGGDLNITRWSWEKSHDQFIPNNMQLFNQWIANYHLRDIVTLDHFPPAMIACDIDWGPCPFRIEKSWLSTPLFLPLVETWWTNNRLRELDNIGNKTQLFVEQLSTSRSSREQIEQLTTQEHIQWQQRCKLKWFTEGRSILTMDDIESEFCDFYKNLFTKKTDEVFLAISSVGANKSPILDGFTA</sequence>
<dbReference type="SUPFAM" id="SSF56219">
    <property type="entry name" value="DNase I-like"/>
    <property type="match status" value="1"/>
</dbReference>
<reference evidence="1 2" key="2">
    <citation type="journal article" date="2009" name="PLoS ONE">
        <title>An integrated genetic and cytogenetic map of the cucumber genome.</title>
        <authorList>
            <person name="Ren Y."/>
            <person name="Zhang Z."/>
            <person name="Liu J."/>
            <person name="Staub J.E."/>
            <person name="Han Y."/>
            <person name="Cheng Z."/>
            <person name="Li X."/>
            <person name="Lu J."/>
            <person name="Miao H."/>
            <person name="Kang H."/>
            <person name="Xie B."/>
            <person name="Gu X."/>
            <person name="Wang X."/>
            <person name="Du Y."/>
            <person name="Jin W."/>
            <person name="Huang S."/>
        </authorList>
    </citation>
    <scope>NUCLEOTIDE SEQUENCE [LARGE SCALE GENOMIC DNA]</scope>
    <source>
        <strain evidence="2">cv. 9930</strain>
    </source>
</reference>
<dbReference type="AlphaFoldDB" id="A0A0A0KDG4"/>
<dbReference type="GO" id="GO:0003906">
    <property type="term" value="F:DNA-(apurinic or apyrimidinic site) endonuclease activity"/>
    <property type="evidence" value="ECO:0000318"/>
    <property type="project" value="GO_Central"/>
</dbReference>
<evidence type="ECO:0008006" key="3">
    <source>
        <dbReference type="Google" id="ProtNLM"/>
    </source>
</evidence>
<protein>
    <recommendedName>
        <fullName evidence="3">Endonuclease/exonuclease/phosphatase domain-containing protein</fullName>
    </recommendedName>
</protein>
<dbReference type="Gramene" id="KGN47755">
    <property type="protein sequence ID" value="KGN47755"/>
    <property type="gene ID" value="Csa_6G400290"/>
</dbReference>
<dbReference type="GO" id="GO:0005634">
    <property type="term" value="C:nucleus"/>
    <property type="evidence" value="ECO:0000318"/>
    <property type="project" value="GO_Central"/>
</dbReference>